<comment type="caution">
    <text evidence="4">The sequence shown here is derived from an EMBL/GenBank/DDBJ whole genome shotgun (WGS) entry which is preliminary data.</text>
</comment>
<dbReference type="InterPro" id="IPR001650">
    <property type="entry name" value="Helicase_C-like"/>
</dbReference>
<dbReference type="Gene3D" id="3.40.50.10810">
    <property type="entry name" value="Tandem AAA-ATPase domain"/>
    <property type="match status" value="1"/>
</dbReference>
<dbReference type="SMART" id="SM00490">
    <property type="entry name" value="HELICc"/>
    <property type="match status" value="1"/>
</dbReference>
<dbReference type="PANTHER" id="PTHR41313">
    <property type="entry name" value="ADENINE-SPECIFIC METHYLTRANSFERASE"/>
    <property type="match status" value="1"/>
</dbReference>
<feature type="compositionally biased region" description="Basic and acidic residues" evidence="2">
    <location>
        <begin position="175"/>
        <end position="188"/>
    </location>
</feature>
<feature type="compositionally biased region" description="Basic and acidic residues" evidence="2">
    <location>
        <begin position="502"/>
        <end position="520"/>
    </location>
</feature>
<accession>A0AAX2UJ08</accession>
<dbReference type="InterPro" id="IPR014001">
    <property type="entry name" value="Helicase_ATP-bd"/>
</dbReference>
<feature type="compositionally biased region" description="Polar residues" evidence="2">
    <location>
        <begin position="545"/>
        <end position="572"/>
    </location>
</feature>
<feature type="compositionally biased region" description="Basic and acidic residues" evidence="2">
    <location>
        <begin position="423"/>
        <end position="443"/>
    </location>
</feature>
<dbReference type="SMART" id="SM00487">
    <property type="entry name" value="DEXDc"/>
    <property type="match status" value="1"/>
</dbReference>
<dbReference type="PROSITE" id="PS00092">
    <property type="entry name" value="N6_MTASE"/>
    <property type="match status" value="1"/>
</dbReference>
<feature type="compositionally biased region" description="Basic and acidic residues" evidence="2">
    <location>
        <begin position="532"/>
        <end position="543"/>
    </location>
</feature>
<feature type="region of interest" description="Disordered" evidence="2">
    <location>
        <begin position="646"/>
        <end position="674"/>
    </location>
</feature>
<dbReference type="RefSeq" id="WP_139026756.1">
    <property type="nucleotide sequence ID" value="NZ_VDBS01000035.1"/>
</dbReference>
<evidence type="ECO:0000256" key="2">
    <source>
        <dbReference type="SAM" id="MobiDB-lite"/>
    </source>
</evidence>
<feature type="compositionally biased region" description="Basic and acidic residues" evidence="2">
    <location>
        <begin position="398"/>
        <end position="408"/>
    </location>
</feature>
<feature type="region of interest" description="Disordered" evidence="2">
    <location>
        <begin position="175"/>
        <end position="231"/>
    </location>
</feature>
<dbReference type="SUPFAM" id="SSF53335">
    <property type="entry name" value="S-adenosyl-L-methionine-dependent methyltransferases"/>
    <property type="match status" value="1"/>
</dbReference>
<feature type="compositionally biased region" description="Polar residues" evidence="2">
    <location>
        <begin position="652"/>
        <end position="662"/>
    </location>
</feature>
<dbReference type="Proteomes" id="UP000306813">
    <property type="component" value="Unassembled WGS sequence"/>
</dbReference>
<dbReference type="InterPro" id="IPR002052">
    <property type="entry name" value="DNA_methylase_N6_adenine_CS"/>
</dbReference>
<evidence type="ECO:0000313" key="5">
    <source>
        <dbReference type="Proteomes" id="UP000306813"/>
    </source>
</evidence>
<dbReference type="GO" id="GO:0005524">
    <property type="term" value="F:ATP binding"/>
    <property type="evidence" value="ECO:0007669"/>
    <property type="project" value="InterPro"/>
</dbReference>
<feature type="compositionally biased region" description="Polar residues" evidence="2">
    <location>
        <begin position="204"/>
        <end position="214"/>
    </location>
</feature>
<dbReference type="CDD" id="cd02440">
    <property type="entry name" value="AdoMet_MTases"/>
    <property type="match status" value="1"/>
</dbReference>
<name>A0AAX2UJ08_9BACT</name>
<dbReference type="PANTHER" id="PTHR41313:SF1">
    <property type="entry name" value="DNA METHYLASE ADENINE-SPECIFIC DOMAIN-CONTAINING PROTEIN"/>
    <property type="match status" value="1"/>
</dbReference>
<organism evidence="4 5">
    <name type="scientific">Campylobacter helveticus</name>
    <dbReference type="NCBI Taxonomy" id="28898"/>
    <lineage>
        <taxon>Bacteria</taxon>
        <taxon>Pseudomonadati</taxon>
        <taxon>Campylobacterota</taxon>
        <taxon>Epsilonproteobacteria</taxon>
        <taxon>Campylobacterales</taxon>
        <taxon>Campylobacteraceae</taxon>
        <taxon>Campylobacter</taxon>
    </lineage>
</organism>
<dbReference type="InterPro" id="IPR052933">
    <property type="entry name" value="DNA_Protect_Modify"/>
</dbReference>
<evidence type="ECO:0000256" key="1">
    <source>
        <dbReference type="SAM" id="Coils"/>
    </source>
</evidence>
<evidence type="ECO:0000259" key="3">
    <source>
        <dbReference type="PROSITE" id="PS51192"/>
    </source>
</evidence>
<protein>
    <recommendedName>
        <fullName evidence="3">Helicase ATP-binding domain-containing protein</fullName>
    </recommendedName>
</protein>
<dbReference type="InterPro" id="IPR029063">
    <property type="entry name" value="SAM-dependent_MTases_sf"/>
</dbReference>
<dbReference type="GO" id="GO:0006304">
    <property type="term" value="P:DNA modification"/>
    <property type="evidence" value="ECO:0007669"/>
    <property type="project" value="InterPro"/>
</dbReference>
<gene>
    <name evidence="4" type="ORF">FDW42_04710</name>
</gene>
<feature type="region of interest" description="Disordered" evidence="2">
    <location>
        <begin position="258"/>
        <end position="309"/>
    </location>
</feature>
<dbReference type="Gene3D" id="3.40.50.300">
    <property type="entry name" value="P-loop containing nucleotide triphosphate hydrolases"/>
    <property type="match status" value="1"/>
</dbReference>
<dbReference type="InterPro" id="IPR038718">
    <property type="entry name" value="SNF2-like_sf"/>
</dbReference>
<feature type="compositionally biased region" description="Basic and acidic residues" evidence="2">
    <location>
        <begin position="294"/>
        <end position="309"/>
    </location>
</feature>
<reference evidence="4 5" key="1">
    <citation type="submission" date="2019-05" db="EMBL/GenBank/DDBJ databases">
        <title>Draft genomes of eight strains of Campylobacter helveticus isolated from cats and a dog in New Zealand.</title>
        <authorList>
            <person name="Bojanic K."/>
            <person name="Midwinter A.C."/>
            <person name="Biggs P.J."/>
            <person name="Acke E."/>
            <person name="Cornelius A.J."/>
            <person name="Marshall J.C."/>
        </authorList>
    </citation>
    <scope>NUCLEOTIDE SEQUENCE [LARGE SCALE GENOMIC DNA]</scope>
    <source>
        <strain evidence="4 5">ACP123b</strain>
    </source>
</reference>
<dbReference type="Gene3D" id="3.40.50.150">
    <property type="entry name" value="Vaccinia Virus protein VP39"/>
    <property type="match status" value="1"/>
</dbReference>
<dbReference type="Pfam" id="PF07669">
    <property type="entry name" value="Eco57I"/>
    <property type="match status" value="1"/>
</dbReference>
<feature type="compositionally biased region" description="Polar residues" evidence="2">
    <location>
        <begin position="464"/>
        <end position="501"/>
    </location>
</feature>
<dbReference type="PRINTS" id="PR00507">
    <property type="entry name" value="N12N6MTFRASE"/>
</dbReference>
<feature type="compositionally biased region" description="Basic and acidic residues" evidence="2">
    <location>
        <begin position="375"/>
        <end position="391"/>
    </location>
</feature>
<feature type="compositionally biased region" description="Polar residues" evidence="2">
    <location>
        <begin position="521"/>
        <end position="531"/>
    </location>
</feature>
<feature type="region of interest" description="Disordered" evidence="2">
    <location>
        <begin position="363"/>
        <end position="598"/>
    </location>
</feature>
<proteinExistence type="predicted"/>
<evidence type="ECO:0000313" key="4">
    <source>
        <dbReference type="EMBL" id="TNB57680.1"/>
    </source>
</evidence>
<dbReference type="GO" id="GO:0009007">
    <property type="term" value="F:site-specific DNA-methyltransferase (adenine-specific) activity"/>
    <property type="evidence" value="ECO:0007669"/>
    <property type="project" value="UniProtKB-EC"/>
</dbReference>
<keyword evidence="1" id="KW-0175">Coiled coil</keyword>
<feature type="compositionally biased region" description="Polar residues" evidence="2">
    <location>
        <begin position="258"/>
        <end position="274"/>
    </location>
</feature>
<dbReference type="SUPFAM" id="SSF52540">
    <property type="entry name" value="P-loop containing nucleoside triphosphate hydrolases"/>
    <property type="match status" value="2"/>
</dbReference>
<dbReference type="EMBL" id="VDBS01000035">
    <property type="protein sequence ID" value="TNB57680.1"/>
    <property type="molecule type" value="Genomic_DNA"/>
</dbReference>
<feature type="domain" description="Helicase ATP-binding" evidence="3">
    <location>
        <begin position="1601"/>
        <end position="1860"/>
    </location>
</feature>
<dbReference type="Pfam" id="PF00176">
    <property type="entry name" value="SNF2-rel_dom"/>
    <property type="match status" value="1"/>
</dbReference>
<sequence>MQTLLILSNSKKLSHIATITEINNDLLSVLETKALAIQDNAQAKTIQASQANNQTNPLKAHILSLILTNDYHTDIGEHPEFDSLIQSTKPPLIFITNELNRISFCIKDKNNDDFITYDYEDFIKEYGFNDFKNLLEFIKEQNSITKETSLNDKINLKTQGESNVTSLNEDRAYQFPRSKEDRGNERVSIRPNDTSEEFTYIPNPISTSKSNSNETRQDEKHSALQSSTNEPKTNAEFLQANHSQEQDIDTRFRNQAGQSKLSNGLSHQLSSISTREARENDRTRQEGKGANIRDTQDLKQEDRFGEFSHRTSLQSKTHFKRYSTQRLRTRFDAFLQSSLTKVLVERDIRKSLELFRNNFKTSNAKSNSHAIKQSLRNDRRGQRSEDADFRTRASRNAGGERGRRDIAGEARGINGGNEFQVGELERFNRKLGRGNDKSPRSNDNESNGGVEGIFGVGSKEEFQSNETPTQTQQSSQKLAGLQSPISKEFSTSSNEPYQTFNERAEFDREDKEREFSKFNDEANSIATQSSLRTEESGTRKEDEQLLSSNDDGVSTSLTSKENTPNQNLSQSKTELRELSKPSLNANERREFANSNNESLQGSFLEEKITDKIEIITPKDEGLDKNSLTSFAKAFKNELARVFGEDDERLEQESVSNEASSQEQSREHNVNDDTFITTENETKELAQQSETESKNDELIVEFEETSFKTFEKYQLLKKLEAEDYKGQIDFNLGKKERIKANYEALSLTQTILNDNRFIATKKEQETLAKFSGYGGLKDLFYDEKYKEDKEALLKLVGSTYFKELRSSCSTAFYTPSFIIKAMYERLFKLGVSKNEKIKVLEPSCGTGRFMSLAPANFEFEAVEKDTLSAMIAKFLHPSVVIHNKGLEEVSFKKEFDLVVGNPPYANESVWDVSSAGHNQSLHNYFAIKSAELLKENGLLSFVISSHFLDNKEDKHRNILSSMGTLVDSYRLSSEAFKHTEVISDLIFYAKRDFKDNELNYKAQRIKENFTQAPKPYDYTVQDSPHYSRVYFEQGVQNVLGSLELGTNQHGVCLSVKNKEIEQDLKEAIVRSAKINAFKDNPAYEDTSLSLVEEQDDNFHRIKNGNTFLRNDKLYIKLEDNFHYEAFFEDSLPLEKKYLIEPSLILSEGKKNFTYKSYLNEEELKIASLLCEFRDKLKIHLKAEQELDDGKESNEILSNQKRELLNLRNEILKLAKIKSLNQSNNKVKDKNGKVLKHSFKDILFLDKLSSYELLALEIKENKNYEPASLFYQRINKPLVRTLANNEEEALMKTLSETGKIDLNTLQSYLPSKDLEQILYTLLEKRLIFHSLEKQGLKIEFEKTYQGKYELAETFLSGNVKQKYKTIETMIQNNQSFTGLSLPLNEVLNELEKVFPAYVNYEDIHINFGSNFIALEIYENFIEENFFDKDAYVRFALIDGAYYIKDFLAQNEDLNDKGEIVVDFKEAQLSDLSEIASNFTIYDEFNEIYFTPKEFLQRVLNNKSLEVFHHEDDPNGTLDSNGKIRKIKVSESIPTKIALEKKEELLNLFESYLLNHKIHRDKIEKDYNEKINVYSLNKNSYAKFFNSPTLSTNKSLREHQKSVAFKGILQNTLLLDHQVGAGKTLAGTCIVMEQLRMNLVKKALILVPNHLTNQWEAELKEAYPNAKILVGDKINDKKARKEFLHRIKYGDYEAVIMKHSTFENLNVLQSYERGVYYDYIDDLRDSLRKLHEENIKGQDLSAKELKKLNKKLEEAIERKINKLEKKLERKAKGKKYDDELAFEDLGFDLVMVDEAHHFKNLLISTNQDGIKGLSTTDSAKAMKMYCVSKFLHENNHKLYFLTGTPVSNSIAEFFVMQKYLQPEVLESLGLSHFDNWQKTFTEIVESEELDSSGINYKIVSRLSKFVNAPELMATYMQNADVVSIEDVEKHTGKLTPNLKDGKVINVIAPRSEDIASYIGIENEKGEYNKGSIIYRMDNLREDVRNNNMLKCTSDARKAALDFRLINHLAQDYEDSKVNKMCELVLHHYKDTNYKNNTQLIFCDMGVSKLHSSKIDLNKEEKSSFKSLEQLKEELNLILEYDEDKEENYYAQYQYEDEDGNKLKKPKLIKRYDIEELLELSGNSFDVYADILKKLVRLGIKQEEIAFIGDASTDKQKQDLFDKVNAGTIRVLIGSTAKMGAGTNVQKKVVALHELDCPWRPCDLEQRQGRVIRQGNEFFEKDKNFCVAHYRYATEQTYDSRMFQINEQKLKPLAQLKKCDFSKGIREFDSIDSEIASVTEMKAYATGNPFILEKHKITTMLKSEQRYYESYKKSILSNERAKEELIERKTYLTREQEALREMVHNKDFEKENYIIEAFDMKINKKAEAKKDKNEALKKAHQIQKEQINTKIKEIFLKPEAQKEFAILKANGVSLILKGYFGLDNKFIYEGELRFDTGQSLKPSNLIFKATQSFLFHSFPEIDGLLERIKNNFKKANENLNKISTFLKNTEAELKIKEEYLSKNTINHYPRKSLLETLKKDEKNINEIFAIRNKLRKEGIKIDMQSNEINHLLPQYPKLLNEKGKFDANLVNNEIKENEPYTDKSTEQKADELKEHIFSLENVEIKFKEFNKEDSLNTKVTTLLANQENITKANRAKDILR</sequence>
<dbReference type="InterPro" id="IPR011639">
    <property type="entry name" value="MethylTrfase_TaqI-like_dom"/>
</dbReference>
<feature type="compositionally biased region" description="Basic and acidic residues" evidence="2">
    <location>
        <begin position="275"/>
        <end position="287"/>
    </location>
</feature>
<dbReference type="InterPro" id="IPR027417">
    <property type="entry name" value="P-loop_NTPase"/>
</dbReference>
<dbReference type="InterPro" id="IPR000330">
    <property type="entry name" value="SNF2_N"/>
</dbReference>
<dbReference type="PROSITE" id="PS51192">
    <property type="entry name" value="HELICASE_ATP_BIND_1"/>
    <property type="match status" value="1"/>
</dbReference>
<dbReference type="Pfam" id="PF00271">
    <property type="entry name" value="Helicase_C"/>
    <property type="match status" value="1"/>
</dbReference>
<feature type="coiled-coil region" evidence="1">
    <location>
        <begin position="1732"/>
        <end position="1770"/>
    </location>
</feature>
<dbReference type="GO" id="GO:0003676">
    <property type="term" value="F:nucleic acid binding"/>
    <property type="evidence" value="ECO:0007669"/>
    <property type="project" value="InterPro"/>
</dbReference>
<dbReference type="GO" id="GO:0032259">
    <property type="term" value="P:methylation"/>
    <property type="evidence" value="ECO:0007669"/>
    <property type="project" value="InterPro"/>
</dbReference>